<organism evidence="1 2">
    <name type="scientific">Drosophila navojoa</name>
    <name type="common">Fruit fly</name>
    <dbReference type="NCBI Taxonomy" id="7232"/>
    <lineage>
        <taxon>Eukaryota</taxon>
        <taxon>Metazoa</taxon>
        <taxon>Ecdysozoa</taxon>
        <taxon>Arthropoda</taxon>
        <taxon>Hexapoda</taxon>
        <taxon>Insecta</taxon>
        <taxon>Pterygota</taxon>
        <taxon>Neoptera</taxon>
        <taxon>Endopterygota</taxon>
        <taxon>Diptera</taxon>
        <taxon>Brachycera</taxon>
        <taxon>Muscomorpha</taxon>
        <taxon>Ephydroidea</taxon>
        <taxon>Drosophilidae</taxon>
        <taxon>Drosophila</taxon>
    </lineage>
</organism>
<evidence type="ECO:0000313" key="2">
    <source>
        <dbReference type="Proteomes" id="UP000295192"/>
    </source>
</evidence>
<dbReference type="OMA" id="MARHNWK"/>
<name>A0A484BWZ3_DRONA</name>
<dbReference type="SUPFAM" id="SSF47095">
    <property type="entry name" value="HMG-box"/>
    <property type="match status" value="1"/>
</dbReference>
<dbReference type="AlphaFoldDB" id="A0A484BWZ3"/>
<dbReference type="GO" id="GO:0005634">
    <property type="term" value="C:nucleus"/>
    <property type="evidence" value="ECO:0007669"/>
    <property type="project" value="UniProtKB-ARBA"/>
</dbReference>
<dbReference type="EMBL" id="LSRL02000001">
    <property type="protein sequence ID" value="TDG53194.1"/>
    <property type="molecule type" value="Genomic_DNA"/>
</dbReference>
<accession>A0A484BWZ3</accession>
<comment type="caution">
    <text evidence="1">The sequence shown here is derived from an EMBL/GenBank/DDBJ whole genome shotgun (WGS) entry which is preliminary data.</text>
</comment>
<reference evidence="1 2" key="1">
    <citation type="journal article" date="2019" name="J. Hered.">
        <title>An Improved Genome Assembly for Drosophila navojoa, the Basal Species in the mojavensis Cluster.</title>
        <authorList>
            <person name="Vanderlinde T."/>
            <person name="Dupim E.G."/>
            <person name="Nazario-Yepiz N.O."/>
            <person name="Carvalho A.B."/>
        </authorList>
    </citation>
    <scope>NUCLEOTIDE SEQUENCE [LARGE SCALE GENOMIC DNA]</scope>
    <source>
        <strain evidence="1">Navoj_Jal97</strain>
        <tissue evidence="1">Whole organism</tissue>
    </source>
</reference>
<sequence>MAKSGYCSNEQLIKLAQKHYKNQLDVVFTPFMMYMEEYLEYLQEHAMDQDYSMDEIVHMARHNWKKFKKFEKVRYKELAELANSQ</sequence>
<dbReference type="Gene3D" id="1.10.30.10">
    <property type="entry name" value="High mobility group box domain"/>
    <property type="match status" value="1"/>
</dbReference>
<protein>
    <recommendedName>
        <fullName evidence="3">HMG box domain-containing protein</fullName>
    </recommendedName>
</protein>
<dbReference type="Proteomes" id="UP000295192">
    <property type="component" value="Unassembled WGS sequence"/>
</dbReference>
<gene>
    <name evidence="1" type="ORF">AWZ03_000009</name>
</gene>
<proteinExistence type="predicted"/>
<evidence type="ECO:0008006" key="3">
    <source>
        <dbReference type="Google" id="ProtNLM"/>
    </source>
</evidence>
<evidence type="ECO:0000313" key="1">
    <source>
        <dbReference type="EMBL" id="TDG53194.1"/>
    </source>
</evidence>
<keyword evidence="2" id="KW-1185">Reference proteome</keyword>
<dbReference type="InterPro" id="IPR036910">
    <property type="entry name" value="HMG_box_dom_sf"/>
</dbReference>